<gene>
    <name evidence="1" type="ORF">FAEPRAM212_00100</name>
</gene>
<reference evidence="1 2" key="1">
    <citation type="submission" date="2007-09" db="EMBL/GenBank/DDBJ databases">
        <title>Draft genome sequence of Faecalibacterium prausnitzii M21/2.</title>
        <authorList>
            <person name="Sudarsanam P."/>
            <person name="Ley R."/>
            <person name="Guruge J."/>
            <person name="Turnbaugh P.J."/>
            <person name="Mahowald M."/>
            <person name="Liep D."/>
            <person name="Gordon J."/>
        </authorList>
    </citation>
    <scope>NUCLEOTIDE SEQUENCE [LARGE SCALE GENOMIC DNA]</scope>
    <source>
        <strain evidence="1 2">M21/2</strain>
    </source>
</reference>
<accession>A8S673</accession>
<dbReference type="AlphaFoldDB" id="A8S673"/>
<dbReference type="HOGENOM" id="CLU_3061744_0_0_9"/>
<proteinExistence type="predicted"/>
<reference evidence="1 2" key="2">
    <citation type="submission" date="2007-09" db="EMBL/GenBank/DDBJ databases">
        <authorList>
            <person name="Fulton L."/>
            <person name="Clifton S."/>
            <person name="Fulton B."/>
            <person name="Xu J."/>
            <person name="Minx P."/>
            <person name="Pepin K.H."/>
            <person name="Johnson M."/>
            <person name="Thiruvilangam P."/>
            <person name="Bhonagiri V."/>
            <person name="Nash W.E."/>
            <person name="Mardis E.R."/>
            <person name="Wilson R.K."/>
        </authorList>
    </citation>
    <scope>NUCLEOTIDE SEQUENCE [LARGE SCALE GENOMIC DNA]</scope>
    <source>
        <strain evidence="1 2">M21/2</strain>
    </source>
</reference>
<evidence type="ECO:0000313" key="1">
    <source>
        <dbReference type="EMBL" id="EDP23108.1"/>
    </source>
</evidence>
<dbReference type="GeneID" id="75069770"/>
<organism evidence="1 2">
    <name type="scientific">Faecalibacterium prausnitzii M21/2</name>
    <dbReference type="NCBI Taxonomy" id="411485"/>
    <lineage>
        <taxon>Bacteria</taxon>
        <taxon>Bacillati</taxon>
        <taxon>Bacillota</taxon>
        <taxon>Clostridia</taxon>
        <taxon>Eubacteriales</taxon>
        <taxon>Oscillospiraceae</taxon>
        <taxon>Faecalibacterium</taxon>
    </lineage>
</organism>
<sequence>MKNQKKKSFPRRVFLCLLAVLLAVCIAFGIYVSDYYHTDPAAEDALAAGMNLQ</sequence>
<dbReference type="RefSeq" id="WP_005921359.1">
    <property type="nucleotide sequence ID" value="NZ_DS483487.1"/>
</dbReference>
<dbReference type="Proteomes" id="UP000005945">
    <property type="component" value="Unassembled WGS sequence"/>
</dbReference>
<evidence type="ECO:0000313" key="2">
    <source>
        <dbReference type="Proteomes" id="UP000005945"/>
    </source>
</evidence>
<comment type="caution">
    <text evidence="1">The sequence shown here is derived from an EMBL/GenBank/DDBJ whole genome shotgun (WGS) entry which is preliminary data.</text>
</comment>
<protein>
    <submittedName>
        <fullName evidence="1">Uncharacterized protein</fullName>
    </submittedName>
</protein>
<name>A8S673_9FIRM</name>
<dbReference type="EMBL" id="ABED02000010">
    <property type="protein sequence ID" value="EDP23108.1"/>
    <property type="molecule type" value="Genomic_DNA"/>
</dbReference>